<feature type="transmembrane region" description="Helical" evidence="1">
    <location>
        <begin position="46"/>
        <end position="67"/>
    </location>
</feature>
<name>A0A1G8KEC1_9BURK</name>
<dbReference type="Pfam" id="PF14023">
    <property type="entry name" value="Bestrophin-like"/>
    <property type="match status" value="1"/>
</dbReference>
<protein>
    <recommendedName>
        <fullName evidence="4">DUF4239 domain-containing protein</fullName>
    </recommendedName>
</protein>
<keyword evidence="1" id="KW-0812">Transmembrane</keyword>
<reference evidence="2 3" key="1">
    <citation type="submission" date="2016-10" db="EMBL/GenBank/DDBJ databases">
        <authorList>
            <person name="de Groot N.N."/>
        </authorList>
    </citation>
    <scope>NUCLEOTIDE SEQUENCE [LARGE SCALE GENOMIC DNA]</scope>
    <source>
        <strain evidence="2 3">LMG 2247</strain>
    </source>
</reference>
<organism evidence="2 3">
    <name type="scientific">Paraburkholderia phenazinium</name>
    <dbReference type="NCBI Taxonomy" id="60549"/>
    <lineage>
        <taxon>Bacteria</taxon>
        <taxon>Pseudomonadati</taxon>
        <taxon>Pseudomonadota</taxon>
        <taxon>Betaproteobacteria</taxon>
        <taxon>Burkholderiales</taxon>
        <taxon>Burkholderiaceae</taxon>
        <taxon>Paraburkholderia</taxon>
    </lineage>
</organism>
<dbReference type="AlphaFoldDB" id="A0A1G8KEC1"/>
<evidence type="ECO:0000313" key="3">
    <source>
        <dbReference type="Proteomes" id="UP000199706"/>
    </source>
</evidence>
<dbReference type="EMBL" id="FNCJ01000022">
    <property type="protein sequence ID" value="SDI41763.1"/>
    <property type="molecule type" value="Genomic_DNA"/>
</dbReference>
<feature type="transmembrane region" description="Helical" evidence="1">
    <location>
        <begin position="7"/>
        <end position="26"/>
    </location>
</feature>
<keyword evidence="1" id="KW-0472">Membrane</keyword>
<gene>
    <name evidence="2" type="ORF">SAMN05216466_122103</name>
</gene>
<feature type="transmembrane region" description="Helical" evidence="1">
    <location>
        <begin position="208"/>
        <end position="228"/>
    </location>
</feature>
<evidence type="ECO:0000313" key="2">
    <source>
        <dbReference type="EMBL" id="SDI41763.1"/>
    </source>
</evidence>
<accession>A0A1G8KEC1</accession>
<sequence length="255" mass="27467">MQNAMDYPSVVFLSSLVAMSLSAWIGASLLRKVKALTAESREDFNVVQAATLTLLALMIGFSFSMAVGRYDQRKNYEEEEANAIGTEFVRADLLPAAQGQQVRALLTRYLEQRVLFYKTRDAQELAQINAATNELQGGLWAAVREAATAQPTPIAALAVAGMNDVLNSQGYTQAAWWNRIPIAAWGLMVAIGVCCNLLVGYGARTARVGLTLLVVLPVVVATSFALIADIDSPRGGIIRVSPINLISTAQSLNPH</sequence>
<proteinExistence type="predicted"/>
<dbReference type="OrthoDB" id="116415at2"/>
<keyword evidence="1" id="KW-1133">Transmembrane helix</keyword>
<feature type="transmembrane region" description="Helical" evidence="1">
    <location>
        <begin position="182"/>
        <end position="202"/>
    </location>
</feature>
<evidence type="ECO:0008006" key="4">
    <source>
        <dbReference type="Google" id="ProtNLM"/>
    </source>
</evidence>
<dbReference type="Proteomes" id="UP000199706">
    <property type="component" value="Unassembled WGS sequence"/>
</dbReference>
<evidence type="ECO:0000256" key="1">
    <source>
        <dbReference type="SAM" id="Phobius"/>
    </source>
</evidence>
<dbReference type="InterPro" id="IPR025333">
    <property type="entry name" value="DUF4239"/>
</dbReference>